<reference evidence="2" key="2">
    <citation type="journal article" date="2015" name="Data Brief">
        <title>Shoot transcriptome of the giant reed, Arundo donax.</title>
        <authorList>
            <person name="Barrero R.A."/>
            <person name="Guerrero F.D."/>
            <person name="Moolhuijzen P."/>
            <person name="Goolsby J.A."/>
            <person name="Tidwell J."/>
            <person name="Bellgard S.E."/>
            <person name="Bellgard M.I."/>
        </authorList>
    </citation>
    <scope>NUCLEOTIDE SEQUENCE</scope>
    <source>
        <tissue evidence="2">Shoot tissue taken approximately 20 cm above the soil surface</tissue>
    </source>
</reference>
<feature type="region of interest" description="Disordered" evidence="1">
    <location>
        <begin position="1"/>
        <end position="21"/>
    </location>
</feature>
<proteinExistence type="predicted"/>
<name>A0A0A9DEN4_ARUDO</name>
<dbReference type="EMBL" id="GBRH01212782">
    <property type="protein sequence ID" value="JAD85113.1"/>
    <property type="molecule type" value="Transcribed_RNA"/>
</dbReference>
<dbReference type="AlphaFoldDB" id="A0A0A9DEN4"/>
<evidence type="ECO:0000313" key="2">
    <source>
        <dbReference type="EMBL" id="JAD85113.1"/>
    </source>
</evidence>
<evidence type="ECO:0000256" key="1">
    <source>
        <dbReference type="SAM" id="MobiDB-lite"/>
    </source>
</evidence>
<protein>
    <submittedName>
        <fullName evidence="2">Uncharacterized protein</fullName>
    </submittedName>
</protein>
<reference evidence="2" key="1">
    <citation type="submission" date="2014-09" db="EMBL/GenBank/DDBJ databases">
        <authorList>
            <person name="Magalhaes I.L.F."/>
            <person name="Oliveira U."/>
            <person name="Santos F.R."/>
            <person name="Vidigal T.H.D.A."/>
            <person name="Brescovit A.D."/>
            <person name="Santos A.J."/>
        </authorList>
    </citation>
    <scope>NUCLEOTIDE SEQUENCE</scope>
    <source>
        <tissue evidence="2">Shoot tissue taken approximately 20 cm above the soil surface</tissue>
    </source>
</reference>
<accession>A0A0A9DEN4</accession>
<organism evidence="2">
    <name type="scientific">Arundo donax</name>
    <name type="common">Giant reed</name>
    <name type="synonym">Donax arundinaceus</name>
    <dbReference type="NCBI Taxonomy" id="35708"/>
    <lineage>
        <taxon>Eukaryota</taxon>
        <taxon>Viridiplantae</taxon>
        <taxon>Streptophyta</taxon>
        <taxon>Embryophyta</taxon>
        <taxon>Tracheophyta</taxon>
        <taxon>Spermatophyta</taxon>
        <taxon>Magnoliopsida</taxon>
        <taxon>Liliopsida</taxon>
        <taxon>Poales</taxon>
        <taxon>Poaceae</taxon>
        <taxon>PACMAD clade</taxon>
        <taxon>Arundinoideae</taxon>
        <taxon>Arundineae</taxon>
        <taxon>Arundo</taxon>
    </lineage>
</organism>
<sequence length="73" mass="8123">MWWRPTAGVRAPGRRSTNPTCQRACDQFGTEVGRLDPAAAMMKSLLSQSRLRRSSIYFIGLPSSTSLADLHKE</sequence>